<dbReference type="FunFam" id="1.10.10.10:FF:000001">
    <property type="entry name" value="LysR family transcriptional regulator"/>
    <property type="match status" value="1"/>
</dbReference>
<dbReference type="SUPFAM" id="SSF46785">
    <property type="entry name" value="Winged helix' DNA-binding domain"/>
    <property type="match status" value="1"/>
</dbReference>
<evidence type="ECO:0000259" key="5">
    <source>
        <dbReference type="PROSITE" id="PS50931"/>
    </source>
</evidence>
<evidence type="ECO:0000313" key="7">
    <source>
        <dbReference type="Proteomes" id="UP000250579"/>
    </source>
</evidence>
<accession>A0A2Z5A4I9</accession>
<dbReference type="Gene3D" id="1.10.10.10">
    <property type="entry name" value="Winged helix-like DNA-binding domain superfamily/Winged helix DNA-binding domain"/>
    <property type="match status" value="1"/>
</dbReference>
<dbReference type="Gene3D" id="3.40.190.290">
    <property type="match status" value="1"/>
</dbReference>
<dbReference type="CDD" id="cd08476">
    <property type="entry name" value="PBP2_CrgA_like_7"/>
    <property type="match status" value="1"/>
</dbReference>
<reference evidence="6 7" key="1">
    <citation type="submission" date="2017-06" db="EMBL/GenBank/DDBJ databases">
        <title>Evolution towards high GC content and high-temperature stress adaptation in endophytic Pseudomonas oryzihabitans impacted its plant-growth promoting traits.</title>
        <authorList>
            <person name="Nascimento F.X."/>
        </authorList>
    </citation>
    <scope>NUCLEOTIDE SEQUENCE [LARGE SCALE GENOMIC DNA]</scope>
    <source>
        <strain evidence="6 7">MS8</strain>
    </source>
</reference>
<organism evidence="6 7">
    <name type="scientific">Pseudomonas oryzihabitans</name>
    <dbReference type="NCBI Taxonomy" id="47885"/>
    <lineage>
        <taxon>Bacteria</taxon>
        <taxon>Pseudomonadati</taxon>
        <taxon>Pseudomonadota</taxon>
        <taxon>Gammaproteobacteria</taxon>
        <taxon>Pseudomonadales</taxon>
        <taxon>Pseudomonadaceae</taxon>
        <taxon>Pseudomonas</taxon>
    </lineage>
</organism>
<dbReference type="EMBL" id="CP022198">
    <property type="protein sequence ID" value="AXA65153.1"/>
    <property type="molecule type" value="Genomic_DNA"/>
</dbReference>
<evidence type="ECO:0000256" key="4">
    <source>
        <dbReference type="ARBA" id="ARBA00023163"/>
    </source>
</evidence>
<comment type="similarity">
    <text evidence="1">Belongs to the LysR transcriptional regulatory family.</text>
</comment>
<name>A0A2Z5A4I9_9PSED</name>
<keyword evidence="3" id="KW-0238">DNA-binding</keyword>
<dbReference type="GO" id="GO:0003700">
    <property type="term" value="F:DNA-binding transcription factor activity"/>
    <property type="evidence" value="ECO:0007669"/>
    <property type="project" value="InterPro"/>
</dbReference>
<proteinExistence type="inferred from homology"/>
<dbReference type="InterPro" id="IPR058163">
    <property type="entry name" value="LysR-type_TF_proteobact-type"/>
</dbReference>
<dbReference type="InterPro" id="IPR000847">
    <property type="entry name" value="LysR_HTH_N"/>
</dbReference>
<evidence type="ECO:0000313" key="6">
    <source>
        <dbReference type="EMBL" id="AXA65153.1"/>
    </source>
</evidence>
<dbReference type="PROSITE" id="PS50931">
    <property type="entry name" value="HTH_LYSR"/>
    <property type="match status" value="1"/>
</dbReference>
<dbReference type="InterPro" id="IPR036388">
    <property type="entry name" value="WH-like_DNA-bd_sf"/>
</dbReference>
<dbReference type="GO" id="GO:0043565">
    <property type="term" value="F:sequence-specific DNA binding"/>
    <property type="evidence" value="ECO:0007669"/>
    <property type="project" value="TreeGrafter"/>
</dbReference>
<sequence length="307" mass="34160">MDSLTSLVAFVKTADALSFVNAGQAMGISASAVGKNVAKLEASLQVRLFHRSTRKVSLTPEGALFYERCKRALDELEDARALLSQAARTPQGRLKVSLPTIGYRFLLPHLALFRQHYPEIELELDFNDELVDVIDAGFDVVIRSGGLADNKLMARRLGPFRFVLCAAPGYLQRRGHPTALADLERHDCLRYRFVTTGKIMEWSLSADPLLSRLHLPTTLVLNNMEAILMAAQDGHGIAFMPDFLVREALAAGRLETLLDAYTQDEGQFWALWPSSRHLSPKVRVFVDFIEQRLFKGAIRANPTPAAT</sequence>
<dbReference type="Proteomes" id="UP000250579">
    <property type="component" value="Chromosome"/>
</dbReference>
<dbReference type="InterPro" id="IPR005119">
    <property type="entry name" value="LysR_subst-bd"/>
</dbReference>
<evidence type="ECO:0000256" key="1">
    <source>
        <dbReference type="ARBA" id="ARBA00009437"/>
    </source>
</evidence>
<dbReference type="InterPro" id="IPR036390">
    <property type="entry name" value="WH_DNA-bd_sf"/>
</dbReference>
<dbReference type="STRING" id="47885.APT59_02620"/>
<dbReference type="SUPFAM" id="SSF53850">
    <property type="entry name" value="Periplasmic binding protein-like II"/>
    <property type="match status" value="1"/>
</dbReference>
<dbReference type="GO" id="GO:0006351">
    <property type="term" value="P:DNA-templated transcription"/>
    <property type="evidence" value="ECO:0007669"/>
    <property type="project" value="TreeGrafter"/>
</dbReference>
<feature type="domain" description="HTH lysR-type" evidence="5">
    <location>
        <begin position="1"/>
        <end position="59"/>
    </location>
</feature>
<keyword evidence="2" id="KW-0805">Transcription regulation</keyword>
<dbReference type="RefSeq" id="WP_208693770.1">
    <property type="nucleotide sequence ID" value="NZ_CP022198.1"/>
</dbReference>
<dbReference type="Pfam" id="PF00126">
    <property type="entry name" value="HTH_1"/>
    <property type="match status" value="1"/>
</dbReference>
<dbReference type="Pfam" id="PF03466">
    <property type="entry name" value="LysR_substrate"/>
    <property type="match status" value="1"/>
</dbReference>
<dbReference type="PANTHER" id="PTHR30537:SF72">
    <property type="entry name" value="LYSR FAMILY TRANSCRIPTIONAL REGULATOR"/>
    <property type="match status" value="1"/>
</dbReference>
<protein>
    <submittedName>
        <fullName evidence="6">LysR family transcriptional regulator</fullName>
    </submittedName>
</protein>
<evidence type="ECO:0000256" key="2">
    <source>
        <dbReference type="ARBA" id="ARBA00023015"/>
    </source>
</evidence>
<gene>
    <name evidence="6" type="ORF">CE139_04830</name>
</gene>
<keyword evidence="4" id="KW-0804">Transcription</keyword>
<dbReference type="PANTHER" id="PTHR30537">
    <property type="entry name" value="HTH-TYPE TRANSCRIPTIONAL REGULATOR"/>
    <property type="match status" value="1"/>
</dbReference>
<dbReference type="AlphaFoldDB" id="A0A2Z5A4I9"/>
<evidence type="ECO:0000256" key="3">
    <source>
        <dbReference type="ARBA" id="ARBA00023125"/>
    </source>
</evidence>